<sequence length="209" mass="21339">MKSSLLSRSLLAAALALSATAASAVTISDTLGTLALGAPFPRLPLCADVRTPDGERYTALCADTARSDRSLMMIGFPEKLRPDIMDGNRAVAVVDGTSLVGLVVPTQGAKSDAKVLAALTKAFGKPMRVEQEQVAGAGGRMVSATHAGWIRAPMTVEMYAIPDQPDTGTVELLTDAARPLMAAPSAASAAGAAPRGAASAPAAKPRQGW</sequence>
<evidence type="ECO:0000313" key="1">
    <source>
        <dbReference type="EMBL" id="TMS59161.1"/>
    </source>
</evidence>
<proteinExistence type="predicted"/>
<keyword evidence="2" id="KW-1185">Reference proteome</keyword>
<reference evidence="1" key="1">
    <citation type="submission" date="2019-05" db="EMBL/GenBank/DDBJ databases">
        <title>Revised genome assembly of Burkholderiaceae (previously Ralstonia) sp. PBA.</title>
        <authorList>
            <person name="Gan H.M."/>
        </authorList>
    </citation>
    <scope>NUCLEOTIDE SEQUENCE</scope>
    <source>
        <strain evidence="1">PBA</strain>
    </source>
</reference>
<dbReference type="EMBL" id="AKCV02000011">
    <property type="protein sequence ID" value="TMS59161.1"/>
    <property type="molecule type" value="Genomic_DNA"/>
</dbReference>
<protein>
    <submittedName>
        <fullName evidence="1">Uncharacterized protein</fullName>
    </submittedName>
</protein>
<organism evidence="1 2">
    <name type="scientific">Imbroritus primus</name>
    <dbReference type="NCBI Taxonomy" id="3058603"/>
    <lineage>
        <taxon>Bacteria</taxon>
        <taxon>Pseudomonadati</taxon>
        <taxon>Pseudomonadota</taxon>
        <taxon>Betaproteobacteria</taxon>
        <taxon>Burkholderiales</taxon>
        <taxon>Burkholderiaceae</taxon>
        <taxon>Imbroritus</taxon>
    </lineage>
</organism>
<accession>A0ACD3SSG6</accession>
<gene>
    <name evidence="1" type="ORF">MW7_002995</name>
</gene>
<dbReference type="Proteomes" id="UP000004277">
    <property type="component" value="Unassembled WGS sequence"/>
</dbReference>
<name>A0ACD3SSG6_9BURK</name>
<comment type="caution">
    <text evidence="1">The sequence shown here is derived from an EMBL/GenBank/DDBJ whole genome shotgun (WGS) entry which is preliminary data.</text>
</comment>
<evidence type="ECO:0000313" key="2">
    <source>
        <dbReference type="Proteomes" id="UP000004277"/>
    </source>
</evidence>